<evidence type="ECO:0000256" key="9">
    <source>
        <dbReference type="ARBA" id="ARBA00022771"/>
    </source>
</evidence>
<dbReference type="SUPFAM" id="SSF57903">
    <property type="entry name" value="FYVE/PHD zinc finger"/>
    <property type="match status" value="1"/>
</dbReference>
<feature type="compositionally biased region" description="Low complexity" evidence="14">
    <location>
        <begin position="646"/>
        <end position="680"/>
    </location>
</feature>
<dbReference type="Gene3D" id="3.30.40.10">
    <property type="entry name" value="Zinc/RING finger domain, C3HC4 (zinc finger)"/>
    <property type="match status" value="1"/>
</dbReference>
<dbReference type="SMART" id="SM00064">
    <property type="entry name" value="FYVE"/>
    <property type="match status" value="1"/>
</dbReference>
<dbReference type="Gene3D" id="6.10.140.100">
    <property type="match status" value="1"/>
</dbReference>
<keyword evidence="11 12" id="KW-0472">Membrane</keyword>
<sequence length="709" mass="78986">MASWSLFSNSALDEQIERATSSSLEDIALSLEISDVIRSKSVQPKEAMRSLKKRIGHKNPNVQLATLKLTDTCVKNGGSHFLLEIASREFMDNLTSLLRASGMAAPNDDVKSKILEVIQTWSSGTEGRSDASYIGETYRTLQREGFRFPPKVEMSSSMLDSSAPPEWIDSDVCMRCRTAFTFTNRKHHCRNCGNVFDAQCSTKSIPLPHLGILQAVRVDDGCYAKLTDKSRSGLLPERSLAKGNASIVRHRSSMQPRDARVDEGFDDDLKRALQMSLEEVKGHSGAGYVPQSQLQSQRISPVTNGAATAAKPAEEEEDPDLKAAIAASIKEMEEQKKKHAANLKKQVSNTTAAATSEVVLPNNKYELTPVEAENINLFSTLVDRLQHQPPGTVLREPQIQELYDSIGTLRPKLARSYGETMSKHDTLLDLHSKLATVVRYYDRMLEDRLSNTYSQHNLGGYRSHVPPSSSMYPSIPTEPPSGQGGAEGYYNMNGPSQVEAYPTPQSQYNNYPPPQSQYTQRDRAPSNTSSGYERSQHNAQIPQRASSLQSYPRPPSQIQDGPYTTSNQSQSYAQYQQPSMEPPPQTPTMHNPQDPTTAYYTNQAQISPPQAYQPQRVDSNYGSAPSPEQTHQALAQQQPTYPGLNPQQNAPPQQPQQPYWQQTQIAPQQQQQSYATPYQPMHSYTQDSFPMAPSHQPQPKQQEEQLIEL</sequence>
<dbReference type="Gene3D" id="1.20.5.1940">
    <property type="match status" value="1"/>
</dbReference>
<dbReference type="InterPro" id="IPR017455">
    <property type="entry name" value="Znf_FYVE-rel"/>
</dbReference>
<comment type="caution">
    <text evidence="17">The sequence shown here is derived from an EMBL/GenBank/DDBJ whole genome shotgun (WGS) entry which is preliminary data.</text>
</comment>
<dbReference type="Pfam" id="PF01363">
    <property type="entry name" value="FYVE"/>
    <property type="match status" value="1"/>
</dbReference>
<accession>A0ABR4AGP4</accession>
<comment type="function">
    <text evidence="1 12">Component of the ESCRT-0 complex which is the sorting receptor for ubiquitinated cargo proteins at the multivesicular body (MVB) and recruits ESCRT-I to the MVB outer membrane.</text>
</comment>
<evidence type="ECO:0000256" key="4">
    <source>
        <dbReference type="ARBA" id="ARBA00011446"/>
    </source>
</evidence>
<name>A0ABR4AGP4_9LECA</name>
<dbReference type="SMART" id="SM00726">
    <property type="entry name" value="UIM"/>
    <property type="match status" value="2"/>
</dbReference>
<dbReference type="CDD" id="cd21385">
    <property type="entry name" value="GAT_Vps27"/>
    <property type="match status" value="1"/>
</dbReference>
<keyword evidence="6" id="KW-0479">Metal-binding</keyword>
<keyword evidence="9 13" id="KW-0863">Zinc-finger</keyword>
<feature type="compositionally biased region" description="Polar residues" evidence="14">
    <location>
        <begin position="525"/>
        <end position="550"/>
    </location>
</feature>
<dbReference type="InterPro" id="IPR002014">
    <property type="entry name" value="VHS_dom"/>
</dbReference>
<evidence type="ECO:0000313" key="18">
    <source>
        <dbReference type="Proteomes" id="UP001590950"/>
    </source>
</evidence>
<dbReference type="Pfam" id="PF21356">
    <property type="entry name" value="Vps27_GAT-like"/>
    <property type="match status" value="1"/>
</dbReference>
<dbReference type="Proteomes" id="UP001590950">
    <property type="component" value="Unassembled WGS sequence"/>
</dbReference>
<evidence type="ECO:0000256" key="5">
    <source>
        <dbReference type="ARBA" id="ARBA00017753"/>
    </source>
</evidence>
<evidence type="ECO:0000256" key="3">
    <source>
        <dbReference type="ARBA" id="ARBA00008597"/>
    </source>
</evidence>
<dbReference type="InterPro" id="IPR000306">
    <property type="entry name" value="Znf_FYVE"/>
</dbReference>
<dbReference type="Gene3D" id="1.25.40.90">
    <property type="match status" value="1"/>
</dbReference>
<evidence type="ECO:0000256" key="7">
    <source>
        <dbReference type="ARBA" id="ARBA00022737"/>
    </source>
</evidence>
<keyword evidence="10" id="KW-0862">Zinc</keyword>
<feature type="region of interest" description="Disordered" evidence="14">
    <location>
        <begin position="454"/>
        <end position="709"/>
    </location>
</feature>
<keyword evidence="18" id="KW-1185">Reference proteome</keyword>
<dbReference type="InterPro" id="IPR011011">
    <property type="entry name" value="Znf_FYVE_PHD"/>
</dbReference>
<evidence type="ECO:0000256" key="12">
    <source>
        <dbReference type="PIRNR" id="PIRNR036956"/>
    </source>
</evidence>
<keyword evidence="7" id="KW-0677">Repeat</keyword>
<comment type="subunit">
    <text evidence="4 12">Component of the ESCRT-0 complex composed of HSE1 and VPS27.</text>
</comment>
<evidence type="ECO:0000313" key="17">
    <source>
        <dbReference type="EMBL" id="KAL2044962.1"/>
    </source>
</evidence>
<dbReference type="PANTHER" id="PTHR47794">
    <property type="entry name" value="VACUOLAR PROTEIN SORTING-ASSOCIATED PROTEIN 27"/>
    <property type="match status" value="1"/>
</dbReference>
<evidence type="ECO:0000256" key="14">
    <source>
        <dbReference type="SAM" id="MobiDB-lite"/>
    </source>
</evidence>
<dbReference type="PROSITE" id="PS50178">
    <property type="entry name" value="ZF_FYVE"/>
    <property type="match status" value="1"/>
</dbReference>
<feature type="compositionally biased region" description="Low complexity" evidence="14">
    <location>
        <begin position="501"/>
        <end position="510"/>
    </location>
</feature>
<reference evidence="17 18" key="1">
    <citation type="submission" date="2024-09" db="EMBL/GenBank/DDBJ databases">
        <title>Rethinking Asexuality: The Enigmatic Case of Functional Sexual Genes in Lepraria (Stereocaulaceae).</title>
        <authorList>
            <person name="Doellman M."/>
            <person name="Sun Y."/>
            <person name="Barcenas-Pena A."/>
            <person name="Lumbsch H.T."/>
            <person name="Grewe F."/>
        </authorList>
    </citation>
    <scope>NUCLEOTIDE SEQUENCE [LARGE SCALE GENOMIC DNA]</scope>
    <source>
        <strain evidence="17 18">Mercado 3170</strain>
    </source>
</reference>
<feature type="region of interest" description="Disordered" evidence="14">
    <location>
        <begin position="283"/>
        <end position="320"/>
    </location>
</feature>
<feature type="domain" description="FYVE-type" evidence="15">
    <location>
        <begin position="167"/>
        <end position="227"/>
    </location>
</feature>
<dbReference type="InterPro" id="IPR017073">
    <property type="entry name" value="HGS/VPS27"/>
</dbReference>
<feature type="compositionally biased region" description="Polar residues" evidence="14">
    <location>
        <begin position="587"/>
        <end position="640"/>
    </location>
</feature>
<dbReference type="CDD" id="cd15735">
    <property type="entry name" value="FYVE_spVPS27p_like"/>
    <property type="match status" value="1"/>
</dbReference>
<dbReference type="PANTHER" id="PTHR47794:SF1">
    <property type="entry name" value="VACUOLAR PROTEIN SORTING-ASSOCIATED PROTEIN 27"/>
    <property type="match status" value="1"/>
</dbReference>
<comment type="similarity">
    <text evidence="3 12">Belongs to the VPS27 family.</text>
</comment>
<dbReference type="InterPro" id="IPR049425">
    <property type="entry name" value="Vps27_GAT-like"/>
</dbReference>
<dbReference type="InterPro" id="IPR013083">
    <property type="entry name" value="Znf_RING/FYVE/PHD"/>
</dbReference>
<evidence type="ECO:0000259" key="16">
    <source>
        <dbReference type="PROSITE" id="PS50179"/>
    </source>
</evidence>
<keyword evidence="8 12" id="KW-0967">Endosome</keyword>
<proteinExistence type="inferred from homology"/>
<feature type="domain" description="VHS" evidence="16">
    <location>
        <begin position="25"/>
        <end position="149"/>
    </location>
</feature>
<dbReference type="SMART" id="SM00288">
    <property type="entry name" value="VHS"/>
    <property type="match status" value="1"/>
</dbReference>
<gene>
    <name evidence="17" type="ORF">N7G274_002737</name>
</gene>
<dbReference type="Pfam" id="PF02809">
    <property type="entry name" value="UIM"/>
    <property type="match status" value="2"/>
</dbReference>
<evidence type="ECO:0000256" key="13">
    <source>
        <dbReference type="PROSITE-ProRule" id="PRU00091"/>
    </source>
</evidence>
<comment type="subcellular location">
    <subcellularLocation>
        <location evidence="2 12">Endosome membrane</location>
        <topology evidence="2 12">Peripheral membrane protein</topology>
        <orientation evidence="2 12">Cytoplasmic side</orientation>
    </subcellularLocation>
</comment>
<dbReference type="PROSITE" id="PS50179">
    <property type="entry name" value="VHS"/>
    <property type="match status" value="1"/>
</dbReference>
<protein>
    <recommendedName>
        <fullName evidence="5 12">Vacuolar protein sorting-associated protein 27</fullName>
    </recommendedName>
</protein>
<evidence type="ECO:0000256" key="6">
    <source>
        <dbReference type="ARBA" id="ARBA00022723"/>
    </source>
</evidence>
<evidence type="ECO:0000256" key="2">
    <source>
        <dbReference type="ARBA" id="ARBA00004125"/>
    </source>
</evidence>
<dbReference type="SUPFAM" id="SSF48464">
    <property type="entry name" value="ENTH/VHS domain"/>
    <property type="match status" value="1"/>
</dbReference>
<dbReference type="InterPro" id="IPR008942">
    <property type="entry name" value="ENTH_VHS"/>
</dbReference>
<evidence type="ECO:0000256" key="1">
    <source>
        <dbReference type="ARBA" id="ARBA00003067"/>
    </source>
</evidence>
<dbReference type="PIRSF" id="PIRSF036956">
    <property type="entry name" value="Hrs_Vps27"/>
    <property type="match status" value="1"/>
</dbReference>
<dbReference type="Pfam" id="PF00790">
    <property type="entry name" value="VHS"/>
    <property type="match status" value="1"/>
</dbReference>
<dbReference type="EMBL" id="JBEFKJ010000008">
    <property type="protein sequence ID" value="KAL2044962.1"/>
    <property type="molecule type" value="Genomic_DNA"/>
</dbReference>
<evidence type="ECO:0000256" key="11">
    <source>
        <dbReference type="ARBA" id="ARBA00023136"/>
    </source>
</evidence>
<feature type="compositionally biased region" description="Low complexity" evidence="14">
    <location>
        <begin position="563"/>
        <end position="577"/>
    </location>
</feature>
<evidence type="ECO:0000259" key="15">
    <source>
        <dbReference type="PROSITE" id="PS50178"/>
    </source>
</evidence>
<feature type="compositionally biased region" description="Polar residues" evidence="14">
    <location>
        <begin position="290"/>
        <end position="305"/>
    </location>
</feature>
<dbReference type="InterPro" id="IPR003903">
    <property type="entry name" value="UIM_dom"/>
</dbReference>
<dbReference type="CDD" id="cd16979">
    <property type="entry name" value="VHS_Vps27"/>
    <property type="match status" value="1"/>
</dbReference>
<organism evidence="17 18">
    <name type="scientific">Stereocaulon virgatum</name>
    <dbReference type="NCBI Taxonomy" id="373712"/>
    <lineage>
        <taxon>Eukaryota</taxon>
        <taxon>Fungi</taxon>
        <taxon>Dikarya</taxon>
        <taxon>Ascomycota</taxon>
        <taxon>Pezizomycotina</taxon>
        <taxon>Lecanoromycetes</taxon>
        <taxon>OSLEUM clade</taxon>
        <taxon>Lecanoromycetidae</taxon>
        <taxon>Lecanorales</taxon>
        <taxon>Lecanorineae</taxon>
        <taxon>Stereocaulaceae</taxon>
        <taxon>Stereocaulon</taxon>
    </lineage>
</organism>
<evidence type="ECO:0000256" key="8">
    <source>
        <dbReference type="ARBA" id="ARBA00022753"/>
    </source>
</evidence>
<evidence type="ECO:0000256" key="10">
    <source>
        <dbReference type="ARBA" id="ARBA00022833"/>
    </source>
</evidence>